<evidence type="ECO:0000313" key="13">
    <source>
        <dbReference type="Proteomes" id="UP000261540"/>
    </source>
</evidence>
<dbReference type="SMART" id="SM00389">
    <property type="entry name" value="HOX"/>
    <property type="match status" value="1"/>
</dbReference>
<dbReference type="OrthoDB" id="6159439at2759"/>
<evidence type="ECO:0000256" key="3">
    <source>
        <dbReference type="ARBA" id="ARBA00009107"/>
    </source>
</evidence>
<keyword evidence="4" id="KW-0217">Developmental protein</keyword>
<comment type="subcellular location">
    <subcellularLocation>
        <location evidence="2 8 9">Nucleus</location>
    </subcellularLocation>
</comment>
<dbReference type="Gene3D" id="1.10.10.60">
    <property type="entry name" value="Homeodomain-like"/>
    <property type="match status" value="1"/>
</dbReference>
<dbReference type="Proteomes" id="UP000261540">
    <property type="component" value="Unplaced"/>
</dbReference>
<dbReference type="GO" id="GO:0003309">
    <property type="term" value="P:type B pancreatic cell differentiation"/>
    <property type="evidence" value="ECO:0007669"/>
    <property type="project" value="UniProtKB-ARBA"/>
</dbReference>
<keyword evidence="7 8" id="KW-0539">Nucleus</keyword>
<dbReference type="GO" id="GO:0048704">
    <property type="term" value="P:embryonic skeletal system morphogenesis"/>
    <property type="evidence" value="ECO:0007669"/>
    <property type="project" value="TreeGrafter"/>
</dbReference>
<dbReference type="AlphaFoldDB" id="A0A3B3RG25"/>
<evidence type="ECO:0000259" key="11">
    <source>
        <dbReference type="PROSITE" id="PS50071"/>
    </source>
</evidence>
<evidence type="ECO:0000256" key="5">
    <source>
        <dbReference type="ARBA" id="ARBA00023125"/>
    </source>
</evidence>
<dbReference type="PROSITE" id="PS00027">
    <property type="entry name" value="HOMEOBOX_1"/>
    <property type="match status" value="1"/>
</dbReference>
<dbReference type="GO" id="GO:0000981">
    <property type="term" value="F:DNA-binding transcription factor activity, RNA polymerase II-specific"/>
    <property type="evidence" value="ECO:0007669"/>
    <property type="project" value="InterPro"/>
</dbReference>
<dbReference type="GO" id="GO:0009952">
    <property type="term" value="P:anterior/posterior pattern specification"/>
    <property type="evidence" value="ECO:0007669"/>
    <property type="project" value="TreeGrafter"/>
</dbReference>
<dbReference type="STRING" id="1676925.ENSPKIP00000017293"/>
<dbReference type="InterPro" id="IPR017970">
    <property type="entry name" value="Homeobox_CS"/>
</dbReference>
<protein>
    <submittedName>
        <fullName evidence="12">Pancreas/duodenum homeobox protein 1-like</fullName>
    </submittedName>
</protein>
<dbReference type="SUPFAM" id="SSF46689">
    <property type="entry name" value="Homeodomain-like"/>
    <property type="match status" value="1"/>
</dbReference>
<dbReference type="RefSeq" id="XP_023679301.1">
    <property type="nucleotide sequence ID" value="XM_023823533.2"/>
</dbReference>
<dbReference type="InterPro" id="IPR001356">
    <property type="entry name" value="HD"/>
</dbReference>
<dbReference type="CDD" id="cd00086">
    <property type="entry name" value="homeodomain"/>
    <property type="match status" value="1"/>
</dbReference>
<feature type="compositionally biased region" description="Basic and acidic residues" evidence="10">
    <location>
        <begin position="196"/>
        <end position="206"/>
    </location>
</feature>
<comment type="similarity">
    <text evidence="3">Belongs to the Antp homeobox family.</text>
</comment>
<evidence type="ECO:0000256" key="10">
    <source>
        <dbReference type="SAM" id="MobiDB-lite"/>
    </source>
</evidence>
<evidence type="ECO:0000256" key="9">
    <source>
        <dbReference type="RuleBase" id="RU000682"/>
    </source>
</evidence>
<evidence type="ECO:0000256" key="8">
    <source>
        <dbReference type="PROSITE-ProRule" id="PRU00108"/>
    </source>
</evidence>
<evidence type="ECO:0000256" key="1">
    <source>
        <dbReference type="ARBA" id="ARBA00003263"/>
    </source>
</evidence>
<dbReference type="Pfam" id="PF00046">
    <property type="entry name" value="Homeodomain"/>
    <property type="match status" value="1"/>
</dbReference>
<dbReference type="GO" id="GO:0005634">
    <property type="term" value="C:nucleus"/>
    <property type="evidence" value="ECO:0007669"/>
    <property type="project" value="UniProtKB-SubCell"/>
</dbReference>
<dbReference type="GO" id="GO:0000978">
    <property type="term" value="F:RNA polymerase II cis-regulatory region sequence-specific DNA binding"/>
    <property type="evidence" value="ECO:0007669"/>
    <property type="project" value="TreeGrafter"/>
</dbReference>
<accession>A0A3B3RG25</accession>
<reference evidence="12" key="2">
    <citation type="submission" date="2025-09" db="UniProtKB">
        <authorList>
            <consortium name="Ensembl"/>
        </authorList>
    </citation>
    <scope>IDENTIFICATION</scope>
</reference>
<dbReference type="KEGG" id="pki:111850066"/>
<dbReference type="Ensembl" id="ENSPKIT00000041803.1">
    <property type="protein sequence ID" value="ENSPKIP00000017293.1"/>
    <property type="gene ID" value="ENSPKIG00000003272.1"/>
</dbReference>
<dbReference type="GeneID" id="111850066"/>
<name>A0A3B3RG25_9TELE</name>
<keyword evidence="5 8" id="KW-0238">DNA-binding</keyword>
<reference evidence="12" key="1">
    <citation type="submission" date="2025-08" db="UniProtKB">
        <authorList>
            <consortium name="Ensembl"/>
        </authorList>
    </citation>
    <scope>IDENTIFICATION</scope>
</reference>
<dbReference type="PROSITE" id="PS50071">
    <property type="entry name" value="HOMEOBOX_2"/>
    <property type="match status" value="1"/>
</dbReference>
<proteinExistence type="inferred from homology"/>
<evidence type="ECO:0000256" key="7">
    <source>
        <dbReference type="ARBA" id="ARBA00023242"/>
    </source>
</evidence>
<dbReference type="GeneTree" id="ENSGT00940000163955"/>
<dbReference type="InterPro" id="IPR009057">
    <property type="entry name" value="Homeodomain-like_sf"/>
</dbReference>
<evidence type="ECO:0000256" key="6">
    <source>
        <dbReference type="ARBA" id="ARBA00023155"/>
    </source>
</evidence>
<dbReference type="InterPro" id="IPR020479">
    <property type="entry name" value="HD_metazoa"/>
</dbReference>
<dbReference type="PANTHER" id="PTHR45664:SF11">
    <property type="entry name" value="HOMEOBOX PROTEIN HOX-B3"/>
    <property type="match status" value="1"/>
</dbReference>
<evidence type="ECO:0000313" key="12">
    <source>
        <dbReference type="Ensembl" id="ENSPKIP00000017293.1"/>
    </source>
</evidence>
<comment type="function">
    <text evidence="1">Sequence-specific transcription factor which is part of a developmental regulatory system that provides cells with specific positional identities on the anterior-posterior axis.</text>
</comment>
<dbReference type="PRINTS" id="PR00024">
    <property type="entry name" value="HOMEOBOX"/>
</dbReference>
<feature type="DNA-binding region" description="Homeobox" evidence="8">
    <location>
        <begin position="130"/>
        <end position="189"/>
    </location>
</feature>
<keyword evidence="13" id="KW-1185">Reference proteome</keyword>
<evidence type="ECO:0000256" key="2">
    <source>
        <dbReference type="ARBA" id="ARBA00004123"/>
    </source>
</evidence>
<feature type="domain" description="Homeobox" evidence="11">
    <location>
        <begin position="128"/>
        <end position="188"/>
    </location>
</feature>
<dbReference type="FunFam" id="1.10.10.60:FF:000176">
    <property type="entry name" value="pancreas/duodenum homeobox protein 1"/>
    <property type="match status" value="1"/>
</dbReference>
<sequence length="215" mass="25211">MDNLDICYDNSYDSRGQVDYSYEPPACLFAQGACQTPLMRTPYNCFDEHSRSESVPSVPPACLHSNLEQQHTYEYLPSKGRPEEDYLSAKGRVAEEPVGPVPFPWMRSARAHPYLSPLPGGPFQEDLEESKRSRTAYSRSQLLELEKEFHFNKYISRPRRYELAATLNLTERHVKIWFQNRRMKWKKEETRKVKDFNVEPAKLNKEDDNDEDKIE</sequence>
<keyword evidence="6 8" id="KW-0371">Homeobox</keyword>
<feature type="region of interest" description="Disordered" evidence="10">
    <location>
        <begin position="196"/>
        <end position="215"/>
    </location>
</feature>
<dbReference type="PANTHER" id="PTHR45664">
    <property type="entry name" value="PROTEIN ZERKNUELLT 1-RELATED"/>
    <property type="match status" value="1"/>
</dbReference>
<organism evidence="12 13">
    <name type="scientific">Paramormyrops kingsleyae</name>
    <dbReference type="NCBI Taxonomy" id="1676925"/>
    <lineage>
        <taxon>Eukaryota</taxon>
        <taxon>Metazoa</taxon>
        <taxon>Chordata</taxon>
        <taxon>Craniata</taxon>
        <taxon>Vertebrata</taxon>
        <taxon>Euteleostomi</taxon>
        <taxon>Actinopterygii</taxon>
        <taxon>Neopterygii</taxon>
        <taxon>Teleostei</taxon>
        <taxon>Osteoglossocephala</taxon>
        <taxon>Osteoglossomorpha</taxon>
        <taxon>Osteoglossiformes</taxon>
        <taxon>Mormyridae</taxon>
        <taxon>Paramormyrops</taxon>
    </lineage>
</organism>
<evidence type="ECO:0000256" key="4">
    <source>
        <dbReference type="ARBA" id="ARBA00022473"/>
    </source>
</evidence>